<protein>
    <submittedName>
        <fullName evidence="3">Uncharacterized protein</fullName>
    </submittedName>
</protein>
<evidence type="ECO:0000256" key="1">
    <source>
        <dbReference type="SAM" id="MobiDB-lite"/>
    </source>
</evidence>
<feature type="compositionally biased region" description="Low complexity" evidence="1">
    <location>
        <begin position="140"/>
        <end position="157"/>
    </location>
</feature>
<feature type="region of interest" description="Disordered" evidence="1">
    <location>
        <begin position="138"/>
        <end position="168"/>
    </location>
</feature>
<name>A0A561EQB3_9ACTN</name>
<comment type="caution">
    <text evidence="3">The sequence shown here is derived from an EMBL/GenBank/DDBJ whole genome shotgun (WGS) entry which is preliminary data.</text>
</comment>
<dbReference type="OrthoDB" id="3874183at2"/>
<dbReference type="Proteomes" id="UP000318416">
    <property type="component" value="Unassembled WGS sequence"/>
</dbReference>
<reference evidence="3 4" key="1">
    <citation type="submission" date="2019-06" db="EMBL/GenBank/DDBJ databases">
        <title>Sequencing the genomes of 1000 actinobacteria strains.</title>
        <authorList>
            <person name="Klenk H.-P."/>
        </authorList>
    </citation>
    <scope>NUCLEOTIDE SEQUENCE [LARGE SCALE GENOMIC DNA]</scope>
    <source>
        <strain evidence="3 4">DSM 41649</strain>
    </source>
</reference>
<accession>A0A561EQB3</accession>
<feature type="transmembrane region" description="Helical" evidence="2">
    <location>
        <begin position="109"/>
        <end position="132"/>
    </location>
</feature>
<evidence type="ECO:0000313" key="3">
    <source>
        <dbReference type="EMBL" id="TWE17806.1"/>
    </source>
</evidence>
<evidence type="ECO:0000313" key="4">
    <source>
        <dbReference type="Proteomes" id="UP000318416"/>
    </source>
</evidence>
<keyword evidence="4" id="KW-1185">Reference proteome</keyword>
<evidence type="ECO:0000256" key="2">
    <source>
        <dbReference type="SAM" id="Phobius"/>
    </source>
</evidence>
<dbReference type="RefSeq" id="WP_145790752.1">
    <property type="nucleotide sequence ID" value="NZ_BAAABR010000007.1"/>
</dbReference>
<organism evidence="3 4">
    <name type="scientific">Kitasatospora atroaurantiaca</name>
    <dbReference type="NCBI Taxonomy" id="285545"/>
    <lineage>
        <taxon>Bacteria</taxon>
        <taxon>Bacillati</taxon>
        <taxon>Actinomycetota</taxon>
        <taxon>Actinomycetes</taxon>
        <taxon>Kitasatosporales</taxon>
        <taxon>Streptomycetaceae</taxon>
        <taxon>Kitasatospora</taxon>
    </lineage>
</organism>
<feature type="compositionally biased region" description="Low complexity" evidence="1">
    <location>
        <begin position="14"/>
        <end position="67"/>
    </location>
</feature>
<keyword evidence="2" id="KW-1133">Transmembrane helix</keyword>
<dbReference type="EMBL" id="VIVR01000001">
    <property type="protein sequence ID" value="TWE17806.1"/>
    <property type="molecule type" value="Genomic_DNA"/>
</dbReference>
<feature type="region of interest" description="Disordered" evidence="1">
    <location>
        <begin position="1"/>
        <end position="67"/>
    </location>
</feature>
<proteinExistence type="predicted"/>
<gene>
    <name evidence="3" type="ORF">FB465_2844</name>
</gene>
<sequence length="343" mass="34841">MSDGSAVTPESGEQQPQNPSAIPPQAAAPTPQFPTHTQPQQGFDPAAGFPPQAAAPNPSYGYPPAQGGYGYPAAQGGYGYPPLAAPAEEPDWYSLAEQNEASSRKRKRLLLIGGGVLAAAAVAGIVVTTLMVGGDKTPDAGPSASASASGKASPSASETGPAPTTPLEVISSTRTDTASVTLTALFPSPTLNLQGRLYTKIATDLDKDCKAAPVNGLEQTLHSLGCYNVYRATYSNGSGLEITVGVATFASDTRATKAKAGTKGNIAPLVKDTVTAFCQNGVKCATTQSSLGRYAYFTIAGPADGSAVSDKDKAALAAAKDISGSIYENLLERGRTGLAKVTG</sequence>
<dbReference type="AlphaFoldDB" id="A0A561EQB3"/>
<keyword evidence="2" id="KW-0812">Transmembrane</keyword>
<keyword evidence="2" id="KW-0472">Membrane</keyword>